<organism evidence="13 14">
    <name type="scientific">Clostridium uliginosum</name>
    <dbReference type="NCBI Taxonomy" id="119641"/>
    <lineage>
        <taxon>Bacteria</taxon>
        <taxon>Bacillati</taxon>
        <taxon>Bacillota</taxon>
        <taxon>Clostridia</taxon>
        <taxon>Eubacteriales</taxon>
        <taxon>Clostridiaceae</taxon>
        <taxon>Clostridium</taxon>
    </lineage>
</organism>
<comment type="function">
    <text evidence="10">Exhibits a very high intrinsic GTPase hydrolysis rate. Involved in the addition of a carboxymethylaminomethyl (cmnm) group at the wobble position (U34) of certain tRNAs, forming tRNA-cmnm(5)s(2)U34.</text>
</comment>
<keyword evidence="8 10" id="KW-0630">Potassium</keyword>
<dbReference type="SUPFAM" id="SSF52540">
    <property type="entry name" value="P-loop containing nucleoside triphosphate hydrolases"/>
    <property type="match status" value="1"/>
</dbReference>
<dbReference type="GO" id="GO:0030488">
    <property type="term" value="P:tRNA methylation"/>
    <property type="evidence" value="ECO:0007669"/>
    <property type="project" value="TreeGrafter"/>
</dbReference>
<evidence type="ECO:0000259" key="12">
    <source>
        <dbReference type="PROSITE" id="PS51709"/>
    </source>
</evidence>
<dbReference type="InterPro" id="IPR004520">
    <property type="entry name" value="GTPase_MnmE"/>
</dbReference>
<evidence type="ECO:0000256" key="6">
    <source>
        <dbReference type="ARBA" id="ARBA00022801"/>
    </source>
</evidence>
<feature type="binding site" evidence="10">
    <location>
        <position position="88"/>
    </location>
    <ligand>
        <name>(6S)-5-formyl-5,6,7,8-tetrahydrofolate</name>
        <dbReference type="ChEBI" id="CHEBI:57457"/>
    </ligand>
</feature>
<feature type="binding site" evidence="10">
    <location>
        <position position="23"/>
    </location>
    <ligand>
        <name>(6S)-5-formyl-5,6,7,8-tetrahydrofolate</name>
        <dbReference type="ChEBI" id="CHEBI:57457"/>
    </ligand>
</feature>
<comment type="subcellular location">
    <subcellularLocation>
        <location evidence="10">Cytoplasm</location>
    </subcellularLocation>
</comment>
<dbReference type="InterPro" id="IPR027417">
    <property type="entry name" value="P-loop_NTPase"/>
</dbReference>
<dbReference type="InterPro" id="IPR006073">
    <property type="entry name" value="GTP-bd"/>
</dbReference>
<keyword evidence="3 10" id="KW-0819">tRNA processing</keyword>
<comment type="similarity">
    <text evidence="1 10 11">Belongs to the TRAFAC class TrmE-Era-EngA-EngB-Septin-like GTPase superfamily. TrmE GTPase family.</text>
</comment>
<feature type="binding site" evidence="10">
    <location>
        <begin position="254"/>
        <end position="260"/>
    </location>
    <ligand>
        <name>GTP</name>
        <dbReference type="ChEBI" id="CHEBI:37565"/>
    </ligand>
</feature>
<evidence type="ECO:0000256" key="11">
    <source>
        <dbReference type="RuleBase" id="RU003313"/>
    </source>
</evidence>
<dbReference type="Proteomes" id="UP000199263">
    <property type="component" value="Unassembled WGS sequence"/>
</dbReference>
<evidence type="ECO:0000256" key="5">
    <source>
        <dbReference type="ARBA" id="ARBA00022741"/>
    </source>
</evidence>
<dbReference type="Gene3D" id="3.30.1360.120">
    <property type="entry name" value="Probable tRNA modification gtpase trme, domain 1"/>
    <property type="match status" value="1"/>
</dbReference>
<dbReference type="OrthoDB" id="9805918at2"/>
<proteinExistence type="inferred from homology"/>
<dbReference type="GO" id="GO:0005525">
    <property type="term" value="F:GTP binding"/>
    <property type="evidence" value="ECO:0007669"/>
    <property type="project" value="UniProtKB-UniRule"/>
</dbReference>
<dbReference type="CDD" id="cd14858">
    <property type="entry name" value="TrmE_N"/>
    <property type="match status" value="1"/>
</dbReference>
<keyword evidence="7 10" id="KW-0460">Magnesium</keyword>
<feature type="binding site" evidence="10">
    <location>
        <position position="235"/>
    </location>
    <ligand>
        <name>K(+)</name>
        <dbReference type="ChEBI" id="CHEBI:29103"/>
    </ligand>
</feature>
<dbReference type="GO" id="GO:0002098">
    <property type="term" value="P:tRNA wobble uridine modification"/>
    <property type="evidence" value="ECO:0007669"/>
    <property type="project" value="TreeGrafter"/>
</dbReference>
<evidence type="ECO:0000256" key="4">
    <source>
        <dbReference type="ARBA" id="ARBA00022723"/>
    </source>
</evidence>
<dbReference type="CDD" id="cd04164">
    <property type="entry name" value="trmE"/>
    <property type="match status" value="1"/>
</dbReference>
<keyword evidence="4 10" id="KW-0479">Metal-binding</keyword>
<dbReference type="AlphaFoldDB" id="A0A1I1QA29"/>
<comment type="subunit">
    <text evidence="10">Homodimer. Heterotetramer of two MnmE and two MnmG subunits.</text>
</comment>
<feature type="binding site" evidence="10">
    <location>
        <position position="127"/>
    </location>
    <ligand>
        <name>(6S)-5-formyl-5,6,7,8-tetrahydrofolate</name>
        <dbReference type="ChEBI" id="CHEBI:57457"/>
    </ligand>
</feature>
<dbReference type="Pfam" id="PF10396">
    <property type="entry name" value="TrmE_N"/>
    <property type="match status" value="1"/>
</dbReference>
<comment type="caution">
    <text evidence="10">Lacks conserved residue(s) required for the propagation of feature annotation.</text>
</comment>
<dbReference type="GO" id="GO:0046872">
    <property type="term" value="F:metal ion binding"/>
    <property type="evidence" value="ECO:0007669"/>
    <property type="project" value="UniProtKB-KW"/>
</dbReference>
<feature type="binding site" evidence="10">
    <location>
        <position position="259"/>
    </location>
    <ligand>
        <name>K(+)</name>
        <dbReference type="ChEBI" id="CHEBI:29103"/>
    </ligand>
</feature>
<dbReference type="PRINTS" id="PR00326">
    <property type="entry name" value="GTP1OBG"/>
</dbReference>
<evidence type="ECO:0000256" key="3">
    <source>
        <dbReference type="ARBA" id="ARBA00022694"/>
    </source>
</evidence>
<dbReference type="InterPro" id="IPR027266">
    <property type="entry name" value="TrmE/GcvT-like"/>
</dbReference>
<gene>
    <name evidence="10" type="primary">mnmE</name>
    <name evidence="10" type="synonym">trmE</name>
    <name evidence="13" type="ORF">SAMN05421842_12414</name>
</gene>
<dbReference type="Gene3D" id="3.40.50.300">
    <property type="entry name" value="P-loop containing nucleotide triphosphate hydrolases"/>
    <property type="match status" value="1"/>
</dbReference>
<evidence type="ECO:0000256" key="7">
    <source>
        <dbReference type="ARBA" id="ARBA00022842"/>
    </source>
</evidence>
<dbReference type="EMBL" id="FOMG01000024">
    <property type="protein sequence ID" value="SFD19006.1"/>
    <property type="molecule type" value="Genomic_DNA"/>
</dbReference>
<dbReference type="InterPro" id="IPR005225">
    <property type="entry name" value="Small_GTP-bd"/>
</dbReference>
<dbReference type="RefSeq" id="WP_090092973.1">
    <property type="nucleotide sequence ID" value="NZ_FOMG01000024.1"/>
</dbReference>
<dbReference type="FunFam" id="3.40.50.300:FF:000494">
    <property type="entry name" value="tRNA modification GTPase MnmE"/>
    <property type="match status" value="1"/>
</dbReference>
<reference evidence="13 14" key="1">
    <citation type="submission" date="2016-10" db="EMBL/GenBank/DDBJ databases">
        <authorList>
            <person name="de Groot N.N."/>
        </authorList>
    </citation>
    <scope>NUCLEOTIDE SEQUENCE [LARGE SCALE GENOMIC DNA]</scope>
    <source>
        <strain evidence="13 14">DSM 12992</strain>
    </source>
</reference>
<comment type="cofactor">
    <cofactor evidence="10">
        <name>K(+)</name>
        <dbReference type="ChEBI" id="CHEBI:29103"/>
    </cofactor>
    <text evidence="10">Binds 1 potassium ion per subunit.</text>
</comment>
<dbReference type="Pfam" id="PF12631">
    <property type="entry name" value="MnmE_helical"/>
    <property type="match status" value="1"/>
</dbReference>
<dbReference type="InterPro" id="IPR027368">
    <property type="entry name" value="MnmE_dom2"/>
</dbReference>
<evidence type="ECO:0000256" key="8">
    <source>
        <dbReference type="ARBA" id="ARBA00022958"/>
    </source>
</evidence>
<dbReference type="InterPro" id="IPR025867">
    <property type="entry name" value="MnmE_helical"/>
</dbReference>
<evidence type="ECO:0000313" key="13">
    <source>
        <dbReference type="EMBL" id="SFD19006.1"/>
    </source>
</evidence>
<feature type="binding site" evidence="10">
    <location>
        <begin position="235"/>
        <end position="240"/>
    </location>
    <ligand>
        <name>GTP</name>
        <dbReference type="ChEBI" id="CHEBI:37565"/>
    </ligand>
</feature>
<dbReference type="HAMAP" id="MF_00379">
    <property type="entry name" value="GTPase_MnmE"/>
    <property type="match status" value="1"/>
</dbReference>
<accession>A0A1I1QA29</accession>
<keyword evidence="2 10" id="KW-0963">Cytoplasm</keyword>
<sequence>MKEFDTICGIATPIGEGGISIIRISGNKALDIITKIFIGKNNTNVKDMKTYTMKYGNIIEQETKDKIDEVIISYMKGPHSYTTEDIIEINCHGGVISTNSVINEVVKAGARLAEPGEFTKRAFLNGRIDLSQAEAVIDIIRAKTDLSMKSAMMQSSGALSKQITDLRKYLLDVLALIEYGIDFTEDDEEIDDSLVIKVKDGIAKTISKIKDLLKNADEGKIIRDGLNMVIVGKPNVGKSSLLNMLLKEKRAIVTDIPGTTRDIIEEYLNIDGIPIKITDTAGIRETNDTVEKIGVERSREKIEEADLIVLILDSSQEIEDEDKEVINTIKNKNHIVILNKIDLNKKISKDMLTDLDNQIEISAKTGEGIEKLKEKIKTLFFNGEIDSESLIVSNVRHKQALYRALENCTIGLDRVNANEYLDLISIYVTAAMKALGEITGDELEEDVLNKIFSEFCVGK</sequence>
<dbReference type="GO" id="GO:0005829">
    <property type="term" value="C:cytosol"/>
    <property type="evidence" value="ECO:0007669"/>
    <property type="project" value="TreeGrafter"/>
</dbReference>
<feature type="binding site" evidence="10">
    <location>
        <position position="239"/>
    </location>
    <ligand>
        <name>Mg(2+)</name>
        <dbReference type="ChEBI" id="CHEBI:18420"/>
    </ligand>
</feature>
<dbReference type="Gene3D" id="1.20.120.430">
    <property type="entry name" value="tRNA modification GTPase MnmE domain 2"/>
    <property type="match status" value="1"/>
</dbReference>
<dbReference type="FunFam" id="3.30.1360.120:FF:000003">
    <property type="entry name" value="tRNA modification GTPase MnmE"/>
    <property type="match status" value="1"/>
</dbReference>
<dbReference type="InterPro" id="IPR018948">
    <property type="entry name" value="GTP-bd_TrmE_N"/>
</dbReference>
<name>A0A1I1QA29_9CLOT</name>
<dbReference type="PANTHER" id="PTHR42714:SF2">
    <property type="entry name" value="TRNA MODIFICATION GTPASE GTPBP3, MITOCHONDRIAL"/>
    <property type="match status" value="1"/>
</dbReference>
<keyword evidence="5 10" id="KW-0547">Nucleotide-binding</keyword>
<dbReference type="STRING" id="119641.SAMN05421842_12414"/>
<dbReference type="NCBIfam" id="TIGR00231">
    <property type="entry name" value="small_GTP"/>
    <property type="match status" value="1"/>
</dbReference>
<dbReference type="NCBIfam" id="TIGR00450">
    <property type="entry name" value="mnmE_trmE_thdF"/>
    <property type="match status" value="1"/>
</dbReference>
<keyword evidence="14" id="KW-1185">Reference proteome</keyword>
<feature type="binding site" evidence="10">
    <location>
        <position position="254"/>
    </location>
    <ligand>
        <name>K(+)</name>
        <dbReference type="ChEBI" id="CHEBI:29103"/>
    </ligand>
</feature>
<evidence type="ECO:0000256" key="2">
    <source>
        <dbReference type="ARBA" id="ARBA00022490"/>
    </source>
</evidence>
<feature type="binding site" evidence="10">
    <location>
        <begin position="279"/>
        <end position="282"/>
    </location>
    <ligand>
        <name>GTP</name>
        <dbReference type="ChEBI" id="CHEBI:37565"/>
    </ligand>
</feature>
<protein>
    <recommendedName>
        <fullName evidence="10">tRNA modification GTPase MnmE</fullName>
        <ecNumber evidence="10">3.6.-.-</ecNumber>
    </recommendedName>
</protein>
<feature type="binding site" evidence="10">
    <location>
        <position position="256"/>
    </location>
    <ligand>
        <name>K(+)</name>
        <dbReference type="ChEBI" id="CHEBI:29103"/>
    </ligand>
</feature>
<feature type="binding site" evidence="10">
    <location>
        <position position="260"/>
    </location>
    <ligand>
        <name>Mg(2+)</name>
        <dbReference type="ChEBI" id="CHEBI:18420"/>
    </ligand>
</feature>
<dbReference type="InterPro" id="IPR031168">
    <property type="entry name" value="G_TrmE"/>
</dbReference>
<dbReference type="GO" id="GO:0042802">
    <property type="term" value="F:identical protein binding"/>
    <property type="evidence" value="ECO:0007669"/>
    <property type="project" value="UniProtKB-ARBA"/>
</dbReference>
<evidence type="ECO:0000313" key="14">
    <source>
        <dbReference type="Proteomes" id="UP000199263"/>
    </source>
</evidence>
<dbReference type="Pfam" id="PF01926">
    <property type="entry name" value="MMR_HSR1"/>
    <property type="match status" value="1"/>
</dbReference>
<dbReference type="PROSITE" id="PS51709">
    <property type="entry name" value="G_TRME"/>
    <property type="match status" value="1"/>
</dbReference>
<dbReference type="GO" id="GO:0003924">
    <property type="term" value="F:GTPase activity"/>
    <property type="evidence" value="ECO:0007669"/>
    <property type="project" value="UniProtKB-UniRule"/>
</dbReference>
<evidence type="ECO:0000256" key="10">
    <source>
        <dbReference type="HAMAP-Rule" id="MF_00379"/>
    </source>
</evidence>
<dbReference type="PANTHER" id="PTHR42714">
    <property type="entry name" value="TRNA MODIFICATION GTPASE GTPBP3"/>
    <property type="match status" value="1"/>
</dbReference>
<dbReference type="EC" id="3.6.-.-" evidence="10"/>
<evidence type="ECO:0000256" key="1">
    <source>
        <dbReference type="ARBA" id="ARBA00011043"/>
    </source>
</evidence>
<keyword evidence="6 10" id="KW-0378">Hydrolase</keyword>
<feature type="domain" description="TrmE-type G" evidence="12">
    <location>
        <begin position="225"/>
        <end position="381"/>
    </location>
</feature>
<feature type="binding site" evidence="10">
    <location>
        <position position="459"/>
    </location>
    <ligand>
        <name>(6S)-5-formyl-5,6,7,8-tetrahydrofolate</name>
        <dbReference type="ChEBI" id="CHEBI:57457"/>
    </ligand>
</feature>
<dbReference type="NCBIfam" id="NF003661">
    <property type="entry name" value="PRK05291.1-3"/>
    <property type="match status" value="1"/>
</dbReference>
<evidence type="ECO:0000256" key="9">
    <source>
        <dbReference type="ARBA" id="ARBA00023134"/>
    </source>
</evidence>
<keyword evidence="9 10" id="KW-0342">GTP-binding</keyword>